<dbReference type="Gene3D" id="1.10.10.10">
    <property type="entry name" value="Winged helix-like DNA-binding domain superfamily/Winged helix DNA-binding domain"/>
    <property type="match status" value="1"/>
</dbReference>
<dbReference type="PANTHER" id="PTHR43537:SF24">
    <property type="entry name" value="GLUCONATE OPERON TRANSCRIPTIONAL REPRESSOR"/>
    <property type="match status" value="1"/>
</dbReference>
<dbReference type="PROSITE" id="PS50949">
    <property type="entry name" value="HTH_GNTR"/>
    <property type="match status" value="1"/>
</dbReference>
<accession>A0A2A9EJP6</accession>
<evidence type="ECO:0000256" key="2">
    <source>
        <dbReference type="ARBA" id="ARBA00023125"/>
    </source>
</evidence>
<dbReference type="InterPro" id="IPR008920">
    <property type="entry name" value="TF_FadR/GntR_C"/>
</dbReference>
<comment type="caution">
    <text evidence="5">The sequence shown here is derived from an EMBL/GenBank/DDBJ whole genome shotgun (WGS) entry which is preliminary data.</text>
</comment>
<evidence type="ECO:0000313" key="5">
    <source>
        <dbReference type="EMBL" id="PFG39043.1"/>
    </source>
</evidence>
<organism evidence="5 6">
    <name type="scientific">Georgenia soli</name>
    <dbReference type="NCBI Taxonomy" id="638953"/>
    <lineage>
        <taxon>Bacteria</taxon>
        <taxon>Bacillati</taxon>
        <taxon>Actinomycetota</taxon>
        <taxon>Actinomycetes</taxon>
        <taxon>Micrococcales</taxon>
        <taxon>Bogoriellaceae</taxon>
        <taxon>Georgenia</taxon>
    </lineage>
</organism>
<sequence length="223" mass="24371">MTLGRLEVAPRAATAYDHVRATLRAGVLDGTLAGGARLVQTELAAALGVSTTPVREALRDLAKEGLVIFDAHKGALVRPLNFSEVREIYELRIALEPLMVARVIDQLTAEQLGRAEELRTKMEGETDTGAWVNLNRDFHAIFSEPDKGSRLADILGNLRDSAAPYVALSLNARPAQTDQANCEHAEMLDMYRQRDQAAVVRLTVQHLESTLVVIEEAHAKGVL</sequence>
<dbReference type="InterPro" id="IPR036390">
    <property type="entry name" value="WH_DNA-bd_sf"/>
</dbReference>
<dbReference type="CDD" id="cd07377">
    <property type="entry name" value="WHTH_GntR"/>
    <property type="match status" value="1"/>
</dbReference>
<dbReference type="RefSeq" id="WP_170037225.1">
    <property type="nucleotide sequence ID" value="NZ_PDJI01000004.1"/>
</dbReference>
<dbReference type="Proteomes" id="UP000222106">
    <property type="component" value="Unassembled WGS sequence"/>
</dbReference>
<evidence type="ECO:0000259" key="4">
    <source>
        <dbReference type="PROSITE" id="PS50949"/>
    </source>
</evidence>
<dbReference type="GO" id="GO:0003700">
    <property type="term" value="F:DNA-binding transcription factor activity"/>
    <property type="evidence" value="ECO:0007669"/>
    <property type="project" value="InterPro"/>
</dbReference>
<gene>
    <name evidence="5" type="ORF">ATJ97_1538</name>
</gene>
<dbReference type="SMART" id="SM00895">
    <property type="entry name" value="FCD"/>
    <property type="match status" value="1"/>
</dbReference>
<dbReference type="InterPro" id="IPR000524">
    <property type="entry name" value="Tscrpt_reg_HTH_GntR"/>
</dbReference>
<evidence type="ECO:0000256" key="3">
    <source>
        <dbReference type="ARBA" id="ARBA00023163"/>
    </source>
</evidence>
<dbReference type="Pfam" id="PF07729">
    <property type="entry name" value="FCD"/>
    <property type="match status" value="1"/>
</dbReference>
<name>A0A2A9EJP6_9MICO</name>
<keyword evidence="6" id="KW-1185">Reference proteome</keyword>
<dbReference type="GO" id="GO:0003677">
    <property type="term" value="F:DNA binding"/>
    <property type="evidence" value="ECO:0007669"/>
    <property type="project" value="UniProtKB-KW"/>
</dbReference>
<protein>
    <submittedName>
        <fullName evidence="5">GntR family transcriptional regulator</fullName>
    </submittedName>
</protein>
<dbReference type="Pfam" id="PF00392">
    <property type="entry name" value="GntR"/>
    <property type="match status" value="1"/>
</dbReference>
<feature type="domain" description="HTH gntR-type" evidence="4">
    <location>
        <begin position="13"/>
        <end position="80"/>
    </location>
</feature>
<reference evidence="5 6" key="1">
    <citation type="submission" date="2017-10" db="EMBL/GenBank/DDBJ databases">
        <title>Sequencing the genomes of 1000 actinobacteria strains.</title>
        <authorList>
            <person name="Klenk H.-P."/>
        </authorList>
    </citation>
    <scope>NUCLEOTIDE SEQUENCE [LARGE SCALE GENOMIC DNA]</scope>
    <source>
        <strain evidence="5 6">DSM 21838</strain>
    </source>
</reference>
<evidence type="ECO:0000256" key="1">
    <source>
        <dbReference type="ARBA" id="ARBA00023015"/>
    </source>
</evidence>
<dbReference type="PANTHER" id="PTHR43537">
    <property type="entry name" value="TRANSCRIPTIONAL REGULATOR, GNTR FAMILY"/>
    <property type="match status" value="1"/>
</dbReference>
<dbReference type="InterPro" id="IPR011711">
    <property type="entry name" value="GntR_C"/>
</dbReference>
<dbReference type="EMBL" id="PDJI01000004">
    <property type="protein sequence ID" value="PFG39043.1"/>
    <property type="molecule type" value="Genomic_DNA"/>
</dbReference>
<dbReference type="SUPFAM" id="SSF46785">
    <property type="entry name" value="Winged helix' DNA-binding domain"/>
    <property type="match status" value="1"/>
</dbReference>
<evidence type="ECO:0000313" key="6">
    <source>
        <dbReference type="Proteomes" id="UP000222106"/>
    </source>
</evidence>
<dbReference type="SMART" id="SM00345">
    <property type="entry name" value="HTH_GNTR"/>
    <property type="match status" value="1"/>
</dbReference>
<keyword evidence="3" id="KW-0804">Transcription</keyword>
<keyword evidence="2" id="KW-0238">DNA-binding</keyword>
<dbReference type="AlphaFoldDB" id="A0A2A9EJP6"/>
<dbReference type="InterPro" id="IPR036388">
    <property type="entry name" value="WH-like_DNA-bd_sf"/>
</dbReference>
<proteinExistence type="predicted"/>
<keyword evidence="1" id="KW-0805">Transcription regulation</keyword>
<dbReference type="Gene3D" id="1.20.120.530">
    <property type="entry name" value="GntR ligand-binding domain-like"/>
    <property type="match status" value="1"/>
</dbReference>
<dbReference type="SUPFAM" id="SSF48008">
    <property type="entry name" value="GntR ligand-binding domain-like"/>
    <property type="match status" value="1"/>
</dbReference>